<evidence type="ECO:0000313" key="1">
    <source>
        <dbReference type="EMBL" id="GGI15693.1"/>
    </source>
</evidence>
<dbReference type="RefSeq" id="WP_087999645.1">
    <property type="nucleotide sequence ID" value="NZ_BMHB01000001.1"/>
</dbReference>
<gene>
    <name evidence="1" type="ORF">GCM10007380_29300</name>
</gene>
<organism evidence="1 2">
    <name type="scientific">Gottfriedia solisilvae</name>
    <dbReference type="NCBI Taxonomy" id="1516104"/>
    <lineage>
        <taxon>Bacteria</taxon>
        <taxon>Bacillati</taxon>
        <taxon>Bacillota</taxon>
        <taxon>Bacilli</taxon>
        <taxon>Bacillales</taxon>
        <taxon>Bacillaceae</taxon>
        <taxon>Gottfriedia</taxon>
    </lineage>
</organism>
<comment type="caution">
    <text evidence="1">The sequence shown here is derived from an EMBL/GenBank/DDBJ whole genome shotgun (WGS) entry which is preliminary data.</text>
</comment>
<sequence>MFPLKNYYESFIKKEIIGLKREVALKRLSNLLACQKISKDTVDVVHIRYFTCTETLQPTDTYLGTIAVKFSNGYVIDSAISTPKETNNEIPFI</sequence>
<reference evidence="2" key="1">
    <citation type="journal article" date="2019" name="Int. J. Syst. Evol. Microbiol.">
        <title>The Global Catalogue of Microorganisms (GCM) 10K type strain sequencing project: providing services to taxonomists for standard genome sequencing and annotation.</title>
        <authorList>
            <consortium name="The Broad Institute Genomics Platform"/>
            <consortium name="The Broad Institute Genome Sequencing Center for Infectious Disease"/>
            <person name="Wu L."/>
            <person name="Ma J."/>
        </authorList>
    </citation>
    <scope>NUCLEOTIDE SEQUENCE [LARGE SCALE GENOMIC DNA]</scope>
    <source>
        <strain evidence="2">CGMCC 1.14993</strain>
    </source>
</reference>
<evidence type="ECO:0000313" key="2">
    <source>
        <dbReference type="Proteomes" id="UP000626244"/>
    </source>
</evidence>
<dbReference type="Proteomes" id="UP000626244">
    <property type="component" value="Unassembled WGS sequence"/>
</dbReference>
<name>A0A8J3AT53_9BACI</name>
<dbReference type="EMBL" id="BMHB01000001">
    <property type="protein sequence ID" value="GGI15693.1"/>
    <property type="molecule type" value="Genomic_DNA"/>
</dbReference>
<proteinExistence type="predicted"/>
<keyword evidence="2" id="KW-1185">Reference proteome</keyword>
<accession>A0A8J3AT53</accession>
<dbReference type="OrthoDB" id="2877857at2"/>
<dbReference type="AlphaFoldDB" id="A0A8J3AT53"/>
<protein>
    <submittedName>
        <fullName evidence="1">Uncharacterized protein</fullName>
    </submittedName>
</protein>